<evidence type="ECO:0000313" key="2">
    <source>
        <dbReference type="Proteomes" id="UP000832011"/>
    </source>
</evidence>
<evidence type="ECO:0000313" key="1">
    <source>
        <dbReference type="EMBL" id="UOO89218.1"/>
    </source>
</evidence>
<protein>
    <submittedName>
        <fullName evidence="1">Uncharacterized protein</fullName>
    </submittedName>
</protein>
<keyword evidence="2" id="KW-1185">Reference proteome</keyword>
<dbReference type="Proteomes" id="UP000832011">
    <property type="component" value="Chromosome"/>
</dbReference>
<dbReference type="EMBL" id="CP091511">
    <property type="protein sequence ID" value="UOO89218.1"/>
    <property type="molecule type" value="Genomic_DNA"/>
</dbReference>
<name>A0ABY4E1M9_9NEIS</name>
<sequence>MSCSEVHHEKNCNVYNHLNAPYNVSLSIHFTDPQNFFYIMPYVEQHFYEVTGEHIWQTLPKPD</sequence>
<accession>A0ABY4E1M9</accession>
<dbReference type="RefSeq" id="WP_147645428.1">
    <property type="nucleotide sequence ID" value="NZ_CABKVG010000010.1"/>
</dbReference>
<organism evidence="1 2">
    <name type="scientific">Vitreoscilla massiliensis</name>
    <dbReference type="NCBI Taxonomy" id="1689272"/>
    <lineage>
        <taxon>Bacteria</taxon>
        <taxon>Pseudomonadati</taxon>
        <taxon>Pseudomonadota</taxon>
        <taxon>Betaproteobacteria</taxon>
        <taxon>Neisseriales</taxon>
        <taxon>Neisseriaceae</taxon>
        <taxon>Vitreoscilla</taxon>
    </lineage>
</organism>
<gene>
    <name evidence="1" type="ORF">LVJ82_17520</name>
</gene>
<reference evidence="1 2" key="1">
    <citation type="journal article" date="2022" name="Res Sq">
        <title>Evolution of multicellular longitudinally dividing oral cavity symbionts (Neisseriaceae).</title>
        <authorList>
            <person name="Nyongesa S."/>
            <person name="Weber P."/>
            <person name="Bernet E."/>
            <person name="Pullido F."/>
            <person name="Nieckarz M."/>
            <person name="Delaby M."/>
            <person name="Nieves C."/>
            <person name="Viehboeck T."/>
            <person name="Krause N."/>
            <person name="Rivera-Millot A."/>
            <person name="Nakamura A."/>
            <person name="Vischer N."/>
            <person name="VanNieuwenhze M."/>
            <person name="Brun Y."/>
            <person name="Cava F."/>
            <person name="Bulgheresi S."/>
            <person name="Veyrier F."/>
        </authorList>
    </citation>
    <scope>NUCLEOTIDE SEQUENCE [LARGE SCALE GENOMIC DNA]</scope>
    <source>
        <strain evidence="1 2">SN4</strain>
    </source>
</reference>
<proteinExistence type="predicted"/>